<dbReference type="FunFam" id="3.40.50.300:FF:000006">
    <property type="entry name" value="DNA-binding transcriptional regulator NtrC"/>
    <property type="match status" value="1"/>
</dbReference>
<keyword evidence="1" id="KW-0547">Nucleotide-binding</keyword>
<evidence type="ECO:0000313" key="8">
    <source>
        <dbReference type="EMBL" id="ABJ83042.1"/>
    </source>
</evidence>
<dbReference type="HOGENOM" id="CLU_000445_95_2_0"/>
<evidence type="ECO:0000256" key="1">
    <source>
        <dbReference type="ARBA" id="ARBA00022741"/>
    </source>
</evidence>
<keyword evidence="2" id="KW-0067">ATP-binding</keyword>
<dbReference type="STRING" id="234267.Acid_2052"/>
<dbReference type="EMBL" id="CP000473">
    <property type="protein sequence ID" value="ABJ83042.1"/>
    <property type="molecule type" value="Genomic_DNA"/>
</dbReference>
<keyword evidence="3" id="KW-0805">Transcription regulation</keyword>
<name>Q026M7_SOLUE</name>
<dbReference type="SMART" id="SM00382">
    <property type="entry name" value="AAA"/>
    <property type="match status" value="1"/>
</dbReference>
<evidence type="ECO:0000256" key="2">
    <source>
        <dbReference type="ARBA" id="ARBA00022840"/>
    </source>
</evidence>
<dbReference type="InterPro" id="IPR009057">
    <property type="entry name" value="Homeodomain-like_sf"/>
</dbReference>
<dbReference type="eggNOG" id="COG3604">
    <property type="taxonomic scope" value="Bacteria"/>
</dbReference>
<evidence type="ECO:0000259" key="7">
    <source>
        <dbReference type="PROSITE" id="PS50045"/>
    </source>
</evidence>
<dbReference type="AlphaFoldDB" id="Q026M7"/>
<dbReference type="SMART" id="SM00065">
    <property type="entry name" value="GAF"/>
    <property type="match status" value="2"/>
</dbReference>
<sequence length="706" mass="78361">MGTMWAAPAIRAVSLSEGQSSERYEALIRVSQAIGAHRDPKELFRAMTRELHRVMQFDGIVIAQYDEASNEILWNACEVCSQQGAVRPPDIPADETITKWVYQRQEPLVIPALDQETRFPRMIEFLRSKGFQSICALPLTTVHRRIGSVAVASKRPDAYCKEEVRFLSLVADQAALAIDDALNFETSQVAQAALQRKNDRLRLLLEVNNSIASNLELRELLRAISASIRPVMQCDGVGVALPEGENQQLRVYALDFPNGNGRVREDILIPANEDSPGARAFQNGEPANILSASIDPTDPLATAEGLKAVCHIPLISRNRTVGLLSLARLEPVAFSPRDIEFLSLVGNQVAIAVENALAYHEISALKDRLAQEKIYLEDEIRSELNFEEIVGRSQALRTVLQEIETVAPTDSTVLIYGETGTGKELIARAIHNLSSRSRNSFVKLNCAAIPTGLLESEMFGHEKGAFTGAVAQRIGRFELAHHGTVFLDEIGEIPLELQPKLLRVLQEREFERLGSSRTMRTDARLIAATNRDLATMVEDRNFRADLFYRLNVFPVQVPALRDRPEDIPLLVRHFVQQFARRMGKAVDTIPTETMNVLVRYHWPGNIRELQNLLERAVILSAGPVLKVPLNDLQLQAPAPTTARKTETLESAERRHILEALEAADWVISGPKGAAEALGLKRSTLQARMEKLGIRRARAAAPSRSAG</sequence>
<dbReference type="InParanoid" id="Q026M7"/>
<keyword evidence="4" id="KW-0238">DNA-binding</keyword>
<dbReference type="PROSITE" id="PS00675">
    <property type="entry name" value="SIGMA54_INTERACT_1"/>
    <property type="match status" value="1"/>
</dbReference>
<dbReference type="InterPro" id="IPR002078">
    <property type="entry name" value="Sigma_54_int"/>
</dbReference>
<dbReference type="GO" id="GO:0006355">
    <property type="term" value="P:regulation of DNA-templated transcription"/>
    <property type="evidence" value="ECO:0007669"/>
    <property type="project" value="InterPro"/>
</dbReference>
<dbReference type="Gene3D" id="3.40.50.300">
    <property type="entry name" value="P-loop containing nucleotide triphosphate hydrolases"/>
    <property type="match status" value="1"/>
</dbReference>
<dbReference type="FunCoup" id="Q026M7">
    <property type="interactions" value="26"/>
</dbReference>
<dbReference type="InterPro" id="IPR003018">
    <property type="entry name" value="GAF"/>
</dbReference>
<proteinExistence type="predicted"/>
<dbReference type="SUPFAM" id="SSF46689">
    <property type="entry name" value="Homeodomain-like"/>
    <property type="match status" value="1"/>
</dbReference>
<gene>
    <name evidence="8" type="ordered locus">Acid_2052</name>
</gene>
<organism evidence="8">
    <name type="scientific">Solibacter usitatus (strain Ellin6076)</name>
    <dbReference type="NCBI Taxonomy" id="234267"/>
    <lineage>
        <taxon>Bacteria</taxon>
        <taxon>Pseudomonadati</taxon>
        <taxon>Acidobacteriota</taxon>
        <taxon>Terriglobia</taxon>
        <taxon>Bryobacterales</taxon>
        <taxon>Solibacteraceae</taxon>
        <taxon>Candidatus Solibacter</taxon>
    </lineage>
</organism>
<dbReference type="InterPro" id="IPR025944">
    <property type="entry name" value="Sigma_54_int_dom_CS"/>
</dbReference>
<keyword evidence="5" id="KW-0010">Activator</keyword>
<dbReference type="InterPro" id="IPR027417">
    <property type="entry name" value="P-loop_NTPase"/>
</dbReference>
<dbReference type="PANTHER" id="PTHR32071">
    <property type="entry name" value="TRANSCRIPTIONAL REGULATORY PROTEIN"/>
    <property type="match status" value="1"/>
</dbReference>
<dbReference type="InterPro" id="IPR002197">
    <property type="entry name" value="HTH_Fis"/>
</dbReference>
<reference evidence="8" key="1">
    <citation type="submission" date="2006-10" db="EMBL/GenBank/DDBJ databases">
        <title>Complete sequence of Solibacter usitatus Ellin6076.</title>
        <authorList>
            <consortium name="US DOE Joint Genome Institute"/>
            <person name="Copeland A."/>
            <person name="Lucas S."/>
            <person name="Lapidus A."/>
            <person name="Barry K."/>
            <person name="Detter J.C."/>
            <person name="Glavina del Rio T."/>
            <person name="Hammon N."/>
            <person name="Israni S."/>
            <person name="Dalin E."/>
            <person name="Tice H."/>
            <person name="Pitluck S."/>
            <person name="Thompson L.S."/>
            <person name="Brettin T."/>
            <person name="Bruce D."/>
            <person name="Han C."/>
            <person name="Tapia R."/>
            <person name="Gilna P."/>
            <person name="Schmutz J."/>
            <person name="Larimer F."/>
            <person name="Land M."/>
            <person name="Hauser L."/>
            <person name="Kyrpides N."/>
            <person name="Mikhailova N."/>
            <person name="Janssen P.H."/>
            <person name="Kuske C.R."/>
            <person name="Richardson P."/>
        </authorList>
    </citation>
    <scope>NUCLEOTIDE SEQUENCE</scope>
    <source>
        <strain evidence="8">Ellin6076</strain>
    </source>
</reference>
<dbReference type="KEGG" id="sus:Acid_2052"/>
<dbReference type="PANTHER" id="PTHR32071:SF123">
    <property type="entry name" value="DNA-BINDING TRANSCRIPTIONAL ACTIVATOR HYFR-RELATED"/>
    <property type="match status" value="1"/>
</dbReference>
<dbReference type="Gene3D" id="1.10.8.60">
    <property type="match status" value="1"/>
</dbReference>
<evidence type="ECO:0000256" key="5">
    <source>
        <dbReference type="ARBA" id="ARBA00023159"/>
    </source>
</evidence>
<dbReference type="InterPro" id="IPR029016">
    <property type="entry name" value="GAF-like_dom_sf"/>
</dbReference>
<dbReference type="PROSITE" id="PS00688">
    <property type="entry name" value="SIGMA54_INTERACT_3"/>
    <property type="match status" value="1"/>
</dbReference>
<feature type="domain" description="Sigma-54 factor interaction" evidence="7">
    <location>
        <begin position="389"/>
        <end position="618"/>
    </location>
</feature>
<dbReference type="Pfam" id="PF01590">
    <property type="entry name" value="GAF"/>
    <property type="match status" value="2"/>
</dbReference>
<dbReference type="FunFam" id="1.10.8.60:FF:000014">
    <property type="entry name" value="DNA-binding transcriptional regulator NtrC"/>
    <property type="match status" value="1"/>
</dbReference>
<dbReference type="eggNOG" id="COG2203">
    <property type="taxonomic scope" value="Bacteria"/>
</dbReference>
<dbReference type="SUPFAM" id="SSF55781">
    <property type="entry name" value="GAF domain-like"/>
    <property type="match status" value="2"/>
</dbReference>
<dbReference type="InterPro" id="IPR025662">
    <property type="entry name" value="Sigma_54_int_dom_ATP-bd_1"/>
</dbReference>
<evidence type="ECO:0000256" key="3">
    <source>
        <dbReference type="ARBA" id="ARBA00023015"/>
    </source>
</evidence>
<dbReference type="PROSITE" id="PS50045">
    <property type="entry name" value="SIGMA54_INTERACT_4"/>
    <property type="match status" value="1"/>
</dbReference>
<accession>Q026M7</accession>
<dbReference type="InterPro" id="IPR058031">
    <property type="entry name" value="AAA_lid_NorR"/>
</dbReference>
<evidence type="ECO:0000256" key="6">
    <source>
        <dbReference type="ARBA" id="ARBA00023163"/>
    </source>
</evidence>
<dbReference type="GO" id="GO:0005524">
    <property type="term" value="F:ATP binding"/>
    <property type="evidence" value="ECO:0007669"/>
    <property type="project" value="UniProtKB-KW"/>
</dbReference>
<dbReference type="InterPro" id="IPR003593">
    <property type="entry name" value="AAA+_ATPase"/>
</dbReference>
<dbReference type="Pfam" id="PF00158">
    <property type="entry name" value="Sigma54_activat"/>
    <property type="match status" value="1"/>
</dbReference>
<evidence type="ECO:0000256" key="4">
    <source>
        <dbReference type="ARBA" id="ARBA00023125"/>
    </source>
</evidence>
<dbReference type="Pfam" id="PF25601">
    <property type="entry name" value="AAA_lid_14"/>
    <property type="match status" value="1"/>
</dbReference>
<dbReference type="CDD" id="cd00009">
    <property type="entry name" value="AAA"/>
    <property type="match status" value="1"/>
</dbReference>
<protein>
    <submittedName>
        <fullName evidence="8">Transcriptional regulator, NifA subfamily, Fis Family</fullName>
    </submittedName>
</protein>
<dbReference type="Gene3D" id="1.10.10.60">
    <property type="entry name" value="Homeodomain-like"/>
    <property type="match status" value="1"/>
</dbReference>
<dbReference type="GO" id="GO:0043565">
    <property type="term" value="F:sequence-specific DNA binding"/>
    <property type="evidence" value="ECO:0007669"/>
    <property type="project" value="InterPro"/>
</dbReference>
<dbReference type="Gene3D" id="3.30.450.40">
    <property type="match status" value="2"/>
</dbReference>
<keyword evidence="6" id="KW-0804">Transcription</keyword>
<dbReference type="Pfam" id="PF02954">
    <property type="entry name" value="HTH_8"/>
    <property type="match status" value="1"/>
</dbReference>
<dbReference type="SUPFAM" id="SSF52540">
    <property type="entry name" value="P-loop containing nucleoside triphosphate hydrolases"/>
    <property type="match status" value="1"/>
</dbReference>